<comment type="similarity">
    <text evidence="2">Belongs to the SNF2/RAD54 helicase family.</text>
</comment>
<evidence type="ECO:0000256" key="3">
    <source>
        <dbReference type="ARBA" id="ARBA00022741"/>
    </source>
</evidence>
<evidence type="ECO:0000256" key="4">
    <source>
        <dbReference type="ARBA" id="ARBA00022801"/>
    </source>
</evidence>
<dbReference type="GO" id="GO:0004386">
    <property type="term" value="F:helicase activity"/>
    <property type="evidence" value="ECO:0007669"/>
    <property type="project" value="UniProtKB-KW"/>
</dbReference>
<dbReference type="GO" id="GO:0003677">
    <property type="term" value="F:DNA binding"/>
    <property type="evidence" value="ECO:0007669"/>
    <property type="project" value="UniProtKB-KW"/>
</dbReference>
<feature type="domain" description="Helicase C-terminal" evidence="11">
    <location>
        <begin position="1289"/>
        <end position="1472"/>
    </location>
</feature>
<protein>
    <submittedName>
        <fullName evidence="12">Transcriptional regulator ATRX</fullName>
    </submittedName>
</protein>
<name>A0A226E5H5_FOLCA</name>
<dbReference type="InterPro" id="IPR044574">
    <property type="entry name" value="ARIP4-like"/>
</dbReference>
<accession>A0A226E5H5</accession>
<keyword evidence="8" id="KW-0539">Nucleus</keyword>
<dbReference type="CDD" id="cd18793">
    <property type="entry name" value="SF2_C_SNF"/>
    <property type="match status" value="1"/>
</dbReference>
<dbReference type="PANTHER" id="PTHR45797">
    <property type="entry name" value="RAD54-LIKE"/>
    <property type="match status" value="1"/>
</dbReference>
<feature type="region of interest" description="Disordered" evidence="9">
    <location>
        <begin position="463"/>
        <end position="490"/>
    </location>
</feature>
<dbReference type="SUPFAM" id="SSF52540">
    <property type="entry name" value="P-loop containing nucleoside triphosphate hydrolases"/>
    <property type="match status" value="2"/>
</dbReference>
<feature type="compositionally biased region" description="Basic and acidic residues" evidence="9">
    <location>
        <begin position="553"/>
        <end position="570"/>
    </location>
</feature>
<evidence type="ECO:0000313" key="12">
    <source>
        <dbReference type="EMBL" id="OXA52131.1"/>
    </source>
</evidence>
<dbReference type="Gene3D" id="3.40.50.10810">
    <property type="entry name" value="Tandem AAA-ATPase domain"/>
    <property type="match status" value="1"/>
</dbReference>
<feature type="compositionally biased region" description="Basic and acidic residues" evidence="9">
    <location>
        <begin position="417"/>
        <end position="443"/>
    </location>
</feature>
<dbReference type="OrthoDB" id="9900844at2759"/>
<evidence type="ECO:0000313" key="13">
    <source>
        <dbReference type="Proteomes" id="UP000198287"/>
    </source>
</evidence>
<feature type="compositionally biased region" description="Basic and acidic residues" evidence="9">
    <location>
        <begin position="684"/>
        <end position="693"/>
    </location>
</feature>
<dbReference type="STRING" id="158441.A0A226E5H5"/>
<feature type="region of interest" description="Disordered" evidence="9">
    <location>
        <begin position="508"/>
        <end position="809"/>
    </location>
</feature>
<dbReference type="PROSITE" id="PS51192">
    <property type="entry name" value="HELICASE_ATP_BIND_1"/>
    <property type="match status" value="1"/>
</dbReference>
<keyword evidence="6" id="KW-0067">ATP-binding</keyword>
<dbReference type="Pfam" id="PF00271">
    <property type="entry name" value="Helicase_C"/>
    <property type="match status" value="1"/>
</dbReference>
<organism evidence="12 13">
    <name type="scientific">Folsomia candida</name>
    <name type="common">Springtail</name>
    <dbReference type="NCBI Taxonomy" id="158441"/>
    <lineage>
        <taxon>Eukaryota</taxon>
        <taxon>Metazoa</taxon>
        <taxon>Ecdysozoa</taxon>
        <taxon>Arthropoda</taxon>
        <taxon>Hexapoda</taxon>
        <taxon>Collembola</taxon>
        <taxon>Entomobryomorpha</taxon>
        <taxon>Isotomoidea</taxon>
        <taxon>Isotomidae</taxon>
        <taxon>Proisotominae</taxon>
        <taxon>Folsomia</taxon>
    </lineage>
</organism>
<dbReference type="Pfam" id="PF00176">
    <property type="entry name" value="SNF2-rel_dom"/>
    <property type="match status" value="1"/>
</dbReference>
<dbReference type="SMART" id="SM00490">
    <property type="entry name" value="HELICc"/>
    <property type="match status" value="1"/>
</dbReference>
<evidence type="ECO:0000259" key="11">
    <source>
        <dbReference type="PROSITE" id="PS51194"/>
    </source>
</evidence>
<dbReference type="GO" id="GO:0005634">
    <property type="term" value="C:nucleus"/>
    <property type="evidence" value="ECO:0007669"/>
    <property type="project" value="UniProtKB-SubCell"/>
</dbReference>
<keyword evidence="4" id="KW-0378">Hydrolase</keyword>
<evidence type="ECO:0000256" key="2">
    <source>
        <dbReference type="ARBA" id="ARBA00007025"/>
    </source>
</evidence>
<dbReference type="PANTHER" id="PTHR45797:SF3">
    <property type="entry name" value="TRANSCRIPTIONAL REGULATOR ATRX HOMOLOG"/>
    <property type="match status" value="1"/>
</dbReference>
<dbReference type="EMBL" id="LNIX01000007">
    <property type="protein sequence ID" value="OXA52131.1"/>
    <property type="molecule type" value="Genomic_DNA"/>
</dbReference>
<sequence length="1770" mass="199731">MGSTKKLQVDGGEGDDVEILDMDELMDFSHPPNKFTTYAAEIKYWKQKAHGLRKCCERLMRRGGSGSTQITEDVAPPNNESMVTQLVTYEEVEKEAVITNGHVDQAGDNDDDAGSVDLFGSSDVEGDLNTVDPIPEINGVVPLQNGEGSSPPSPTMTIRAPIRSKRQRRGSNISSTITEDRNDSHTPTGPAIGIDDILHFQSDDEEEQCIPPSPAMTVFAPRKSRKNRSNSSSTEEPNNDIQEDVEPSEAVDSVLDINDDVVPLPTEEEPESTNSLSPAMTVFAPRKKSSKHSSEDSDVTQEEPLGDDVKLTKAPGLKNRKKVDTNSSSTEDPEAPAKSNPVKLLVDKQKPSTSKRVVAEMARQKRRLDMKNRSSGSAKGGLGKDEASARQGVLDTSSDESDHEKAKPKRHKRKSLKRGENDDEVFKSRGPITDEYKKNDSKLSKKAVVKIVRLADEIQKELEDRGYIVTGKDHQLSDDDGDDEDSDSSLKKLDRAITQMARQNAIISKKRREKVQKTKAASKKDEKTVKKKTVKLASEAEEKEGLLVGSGSESDRPAIKLKNMRDIVDHDELEEMDDLPDLDDDEKSKKKKVSGETEKSKLGKGSKTVTPQITIDSSSDEESGAKKNVLANSDSDKEDSDSKTPSSKKKRKQSSGDSSDSEVIVKRTTRSKRVKLESDDDSSNEEKKKKSGSDDDVSISIKSDSDNSVFSDDSDFKDSKKKRKKPKGRHSSSDDDDDDDEDRKKTKKKKRRRIKEEDSDGSPINSDDSDVQVIPSSQKRKKIKKIMDDSKLKKSTREAEKEEEERKRRVAEKQKLFNGIFENAPVQDGKVTKLVLDVDPITKKPIIEVDESIVKKLKPHQVQGIKFMYTTCFESIEQMSRNKGGGCILAHCMGLGKTLQTVAFTHTMLDHRKLTNAKCVLIVCPLNTVGNWYKEYQTWLEEIETERRPRLHALWEGKTISQRTSALQTWKRRGGVGIMHYDFFRLLVNNATGTAKTKTKTSSSNKTIIRETLLDPGPDIVVCDEGHLLKNHKSKLSEALSKIQTIRRIVLTGTPLQNNLVEYHTMVNFVKPNLLGSLKEFQNRFVNPIKNGQCKDSSEYDVKIMKRRAHVLHSKLDGCVQRLDYSVLTPYLPTKHEYCIIIKLSDKQKDLYRDYLAKNVSEDLVERSRKILLHYSVLVKILAHPIVLTFMKEKESDELTDEDEGSIKDFICDDTSEDDVTPNAESGSDVEWLDGEKKKRQIRTRSRKDEIPAESEEEAKTSLGNAWWCSHFAKKEDMYDTNLSGKLVVLQEILKTCEAIGDRVLIFSQYLTTLNIIEEFLAEWDKDAVKALAAKGAAPVTFPPTVASSEGRWRQNIEYFRIDGQTKTDDRQKHCDTFNKKSASKAKLFLISTKAGGLGINLFGANRVVIFDASWNPSNDMQSIFRVYRFGQQKPCYIYRFVAQATMEEKIYNRQVVKLALSSRVVDEHQVERHFKFDDINEMYKYNPDEKTDRPTPPVPKDRLLADLLISHKNWIDTYFEHDSLLVNKEDETLTEEERQQAWEEYRHENEHRPPPIPNMGQNDALTFHKVKLKLHERFPDATDDQVVASAVIVVTKIQELRGLLQRLNYEGPTMLEGPRRHLDEKIKKLQAWISQAMGGIPLDNSTNGNGPGIGVVGVLNPINFNNNQQTYPSIIRQNRNQMMANHNPAQVAEIQRQMMANMQHVVQHPGTIRRPPVPSLSQRMFPQRNMPQTLPNPNYFLNNARIQRAPPGLMNLTEGTAEDPLTLDE</sequence>
<keyword evidence="3" id="KW-0547">Nucleotide-binding</keyword>
<feature type="region of interest" description="Disordered" evidence="9">
    <location>
        <begin position="142"/>
        <end position="443"/>
    </location>
</feature>
<feature type="compositionally biased region" description="Acidic residues" evidence="9">
    <location>
        <begin position="296"/>
        <end position="306"/>
    </location>
</feature>
<dbReference type="Proteomes" id="UP000198287">
    <property type="component" value="Unassembled WGS sequence"/>
</dbReference>
<evidence type="ECO:0000259" key="10">
    <source>
        <dbReference type="PROSITE" id="PS51192"/>
    </source>
</evidence>
<evidence type="ECO:0000256" key="8">
    <source>
        <dbReference type="ARBA" id="ARBA00023242"/>
    </source>
</evidence>
<feature type="domain" description="Helicase ATP-binding" evidence="10">
    <location>
        <begin position="878"/>
        <end position="1073"/>
    </location>
</feature>
<feature type="compositionally biased region" description="Basic and acidic residues" evidence="9">
    <location>
        <begin position="463"/>
        <end position="477"/>
    </location>
</feature>
<reference evidence="12 13" key="1">
    <citation type="submission" date="2015-12" db="EMBL/GenBank/DDBJ databases">
        <title>The genome of Folsomia candida.</title>
        <authorList>
            <person name="Faddeeva A."/>
            <person name="Derks M.F."/>
            <person name="Anvar Y."/>
            <person name="Smit S."/>
            <person name="Van Straalen N."/>
            <person name="Roelofs D."/>
        </authorList>
    </citation>
    <scope>NUCLEOTIDE SEQUENCE [LARGE SCALE GENOMIC DNA]</scope>
    <source>
        <strain evidence="12 13">VU population</strain>
        <tissue evidence="12">Whole body</tissue>
    </source>
</reference>
<dbReference type="GO" id="GO:0016887">
    <property type="term" value="F:ATP hydrolysis activity"/>
    <property type="evidence" value="ECO:0007669"/>
    <property type="project" value="InterPro"/>
</dbReference>
<dbReference type="SMART" id="SM00487">
    <property type="entry name" value="DEXDc"/>
    <property type="match status" value="1"/>
</dbReference>
<feature type="compositionally biased region" description="Basic residues" evidence="9">
    <location>
        <begin position="719"/>
        <end position="730"/>
    </location>
</feature>
<gene>
    <name evidence="12" type="ORF">Fcan01_13803</name>
</gene>
<dbReference type="InterPro" id="IPR027417">
    <property type="entry name" value="P-loop_NTPase"/>
</dbReference>
<feature type="compositionally biased region" description="Basic residues" evidence="9">
    <location>
        <begin position="406"/>
        <end position="416"/>
    </location>
</feature>
<evidence type="ECO:0000256" key="6">
    <source>
        <dbReference type="ARBA" id="ARBA00022840"/>
    </source>
</evidence>
<feature type="compositionally biased region" description="Acidic residues" evidence="9">
    <location>
        <begin position="478"/>
        <end position="487"/>
    </location>
</feature>
<dbReference type="PROSITE" id="PS51194">
    <property type="entry name" value="HELICASE_CTER"/>
    <property type="match status" value="1"/>
</dbReference>
<feature type="compositionally biased region" description="Acidic residues" evidence="9">
    <location>
        <begin position="237"/>
        <end position="249"/>
    </location>
</feature>
<keyword evidence="5" id="KW-0347">Helicase</keyword>
<comment type="subcellular location">
    <subcellularLocation>
        <location evidence="1">Nucleus</location>
    </subcellularLocation>
</comment>
<dbReference type="InterPro" id="IPR049730">
    <property type="entry name" value="SNF2/RAD54-like_C"/>
</dbReference>
<dbReference type="Gene3D" id="1.20.120.850">
    <property type="entry name" value="SWI2/SNF2 ATPases, N-terminal domain"/>
    <property type="match status" value="1"/>
</dbReference>
<dbReference type="InterPro" id="IPR014001">
    <property type="entry name" value="Helicase_ATP-bd"/>
</dbReference>
<keyword evidence="13" id="KW-1185">Reference proteome</keyword>
<evidence type="ECO:0000256" key="1">
    <source>
        <dbReference type="ARBA" id="ARBA00004123"/>
    </source>
</evidence>
<dbReference type="GO" id="GO:0005524">
    <property type="term" value="F:ATP binding"/>
    <property type="evidence" value="ECO:0007669"/>
    <property type="project" value="UniProtKB-KW"/>
</dbReference>
<dbReference type="InterPro" id="IPR001650">
    <property type="entry name" value="Helicase_C-like"/>
</dbReference>
<feature type="compositionally biased region" description="Low complexity" evidence="9">
    <location>
        <begin position="698"/>
        <end position="711"/>
    </location>
</feature>
<comment type="caution">
    <text evidence="12">The sequence shown here is derived from an EMBL/GenBank/DDBJ whole genome shotgun (WGS) entry which is preliminary data.</text>
</comment>
<feature type="compositionally biased region" description="Basic and acidic residues" evidence="9">
    <location>
        <begin position="785"/>
        <end position="809"/>
    </location>
</feature>
<keyword evidence="7" id="KW-0238">DNA-binding</keyword>
<dbReference type="OMA" id="KTPNQAG"/>
<evidence type="ECO:0000256" key="5">
    <source>
        <dbReference type="ARBA" id="ARBA00022806"/>
    </source>
</evidence>
<proteinExistence type="inferred from homology"/>
<evidence type="ECO:0000256" key="9">
    <source>
        <dbReference type="SAM" id="MobiDB-lite"/>
    </source>
</evidence>
<dbReference type="InterPro" id="IPR000330">
    <property type="entry name" value="SNF2_N"/>
</dbReference>
<dbReference type="InterPro" id="IPR038718">
    <property type="entry name" value="SNF2-like_sf"/>
</dbReference>
<feature type="compositionally biased region" description="Acidic residues" evidence="9">
    <location>
        <begin position="571"/>
        <end position="585"/>
    </location>
</feature>
<feature type="compositionally biased region" description="Polar residues" evidence="9">
    <location>
        <begin position="607"/>
        <end position="617"/>
    </location>
</feature>
<evidence type="ECO:0000256" key="7">
    <source>
        <dbReference type="ARBA" id="ARBA00023125"/>
    </source>
</evidence>
<dbReference type="Gene3D" id="3.40.50.300">
    <property type="entry name" value="P-loop containing nucleotide triphosphate hydrolases"/>
    <property type="match status" value="2"/>
</dbReference>